<dbReference type="AlphaFoldDB" id="A0ABD0M3E9"/>
<name>A0ABD0M3E9_9CAEN</name>
<dbReference type="EMBL" id="JACVVK020000007">
    <property type="protein sequence ID" value="KAK7506305.1"/>
    <property type="molecule type" value="Genomic_DNA"/>
</dbReference>
<keyword evidence="2" id="KW-1185">Reference proteome</keyword>
<evidence type="ECO:0000313" key="2">
    <source>
        <dbReference type="Proteomes" id="UP001519460"/>
    </source>
</evidence>
<gene>
    <name evidence="1" type="ORF">BaRGS_00002417</name>
</gene>
<sequence>MAHAPILRRPPFFGSRNFAPSFQDSRNIVLSTSATTSCPVTLTPFTSQVMSYLCVREDEACGGNKGAIPAIFTTILLLPSSHGVQTYKSLLTDSGNAKSPSQWMCARLAFACTVDFPAKLIHFS</sequence>
<dbReference type="Proteomes" id="UP001519460">
    <property type="component" value="Unassembled WGS sequence"/>
</dbReference>
<comment type="caution">
    <text evidence="1">The sequence shown here is derived from an EMBL/GenBank/DDBJ whole genome shotgun (WGS) entry which is preliminary data.</text>
</comment>
<protein>
    <submittedName>
        <fullName evidence="1">Uncharacterized protein</fullName>
    </submittedName>
</protein>
<proteinExistence type="predicted"/>
<organism evidence="1 2">
    <name type="scientific">Batillaria attramentaria</name>
    <dbReference type="NCBI Taxonomy" id="370345"/>
    <lineage>
        <taxon>Eukaryota</taxon>
        <taxon>Metazoa</taxon>
        <taxon>Spiralia</taxon>
        <taxon>Lophotrochozoa</taxon>
        <taxon>Mollusca</taxon>
        <taxon>Gastropoda</taxon>
        <taxon>Caenogastropoda</taxon>
        <taxon>Sorbeoconcha</taxon>
        <taxon>Cerithioidea</taxon>
        <taxon>Batillariidae</taxon>
        <taxon>Batillaria</taxon>
    </lineage>
</organism>
<reference evidence="1 2" key="1">
    <citation type="journal article" date="2023" name="Sci. Data">
        <title>Genome assembly of the Korean intertidal mud-creeper Batillaria attramentaria.</title>
        <authorList>
            <person name="Patra A.K."/>
            <person name="Ho P.T."/>
            <person name="Jun S."/>
            <person name="Lee S.J."/>
            <person name="Kim Y."/>
            <person name="Won Y.J."/>
        </authorList>
    </citation>
    <scope>NUCLEOTIDE SEQUENCE [LARGE SCALE GENOMIC DNA]</scope>
    <source>
        <strain evidence="1">Wonlab-2016</strain>
    </source>
</reference>
<accession>A0ABD0M3E9</accession>
<evidence type="ECO:0000313" key="1">
    <source>
        <dbReference type="EMBL" id="KAK7506305.1"/>
    </source>
</evidence>